<gene>
    <name evidence="5" type="ORF">Nans01_16850</name>
</gene>
<evidence type="ECO:0000256" key="1">
    <source>
        <dbReference type="ARBA" id="ARBA00022722"/>
    </source>
</evidence>
<protein>
    <submittedName>
        <fullName evidence="5">3'-5' exonuclease</fullName>
    </submittedName>
</protein>
<dbReference type="GO" id="GO:0003676">
    <property type="term" value="F:nucleic acid binding"/>
    <property type="evidence" value="ECO:0007669"/>
    <property type="project" value="InterPro"/>
</dbReference>
<dbReference type="InterPro" id="IPR036397">
    <property type="entry name" value="RNaseH_sf"/>
</dbReference>
<name>A0A9W6P5A7_9ACTN</name>
<dbReference type="SUPFAM" id="SSF53098">
    <property type="entry name" value="Ribonuclease H-like"/>
    <property type="match status" value="1"/>
</dbReference>
<feature type="domain" description="Exonuclease" evidence="4">
    <location>
        <begin position="62"/>
        <end position="239"/>
    </location>
</feature>
<organism evidence="5 6">
    <name type="scientific">Nocardiopsis ansamitocini</name>
    <dbReference type="NCBI Taxonomy" id="1670832"/>
    <lineage>
        <taxon>Bacteria</taxon>
        <taxon>Bacillati</taxon>
        <taxon>Actinomycetota</taxon>
        <taxon>Actinomycetes</taxon>
        <taxon>Streptosporangiales</taxon>
        <taxon>Nocardiopsidaceae</taxon>
        <taxon>Nocardiopsis</taxon>
    </lineage>
</organism>
<proteinExistence type="predicted"/>
<keyword evidence="3 5" id="KW-0269">Exonuclease</keyword>
<keyword evidence="6" id="KW-1185">Reference proteome</keyword>
<dbReference type="PANTHER" id="PTHR30231">
    <property type="entry name" value="DNA POLYMERASE III SUBUNIT EPSILON"/>
    <property type="match status" value="1"/>
</dbReference>
<dbReference type="AlphaFoldDB" id="A0A9W6P5A7"/>
<evidence type="ECO:0000256" key="2">
    <source>
        <dbReference type="ARBA" id="ARBA00022801"/>
    </source>
</evidence>
<reference evidence="5" key="1">
    <citation type="submission" date="2023-02" db="EMBL/GenBank/DDBJ databases">
        <title>Nocardiopsis ansamitocini NBRC 112285.</title>
        <authorList>
            <person name="Ichikawa N."/>
            <person name="Sato H."/>
            <person name="Tonouchi N."/>
        </authorList>
    </citation>
    <scope>NUCLEOTIDE SEQUENCE</scope>
    <source>
        <strain evidence="5">NBRC 112285</strain>
    </source>
</reference>
<evidence type="ECO:0000313" key="5">
    <source>
        <dbReference type="EMBL" id="GLU47334.1"/>
    </source>
</evidence>
<sequence length="284" mass="30771">MRNRYAGNCRTCRTRVEAAAGTAARESGQWRVYCSEHTPVQDTGGRGGPPPRADHPGWHTGSLVGYDCETSSNLPREAFLVSAALVEPSGEARTWLVDPGEREIPAEAVAIHGITTERARDEGVPAGEALEEIAGLLAAHLAGADPVVIFNAPFDLTVLDEELARRDMPTLTRRLGTAPAPIIDPLVLDRGLAPYRKGPRNLGALCELYGVELREAHTATADAFACLQLSMDLASRYPEIAALSLAELHARQIEWAAAYAKQLQEWLDRSRPEHGRVIDGSWPA</sequence>
<comment type="caution">
    <text evidence="5">The sequence shown here is derived from an EMBL/GenBank/DDBJ whole genome shotgun (WGS) entry which is preliminary data.</text>
</comment>
<dbReference type="SMART" id="SM00479">
    <property type="entry name" value="EXOIII"/>
    <property type="match status" value="1"/>
</dbReference>
<dbReference type="InterPro" id="IPR013520">
    <property type="entry name" value="Ribonucl_H"/>
</dbReference>
<keyword evidence="1" id="KW-0540">Nuclease</keyword>
<evidence type="ECO:0000259" key="4">
    <source>
        <dbReference type="SMART" id="SM00479"/>
    </source>
</evidence>
<dbReference type="InterPro" id="IPR012337">
    <property type="entry name" value="RNaseH-like_sf"/>
</dbReference>
<dbReference type="Gene3D" id="3.30.420.10">
    <property type="entry name" value="Ribonuclease H-like superfamily/Ribonuclease H"/>
    <property type="match status" value="1"/>
</dbReference>
<dbReference type="CDD" id="cd06127">
    <property type="entry name" value="DEDDh"/>
    <property type="match status" value="1"/>
</dbReference>
<dbReference type="EMBL" id="BSQG01000002">
    <property type="protein sequence ID" value="GLU47334.1"/>
    <property type="molecule type" value="Genomic_DNA"/>
</dbReference>
<keyword evidence="2" id="KW-0378">Hydrolase</keyword>
<dbReference type="GO" id="GO:0008408">
    <property type="term" value="F:3'-5' exonuclease activity"/>
    <property type="evidence" value="ECO:0007669"/>
    <property type="project" value="TreeGrafter"/>
</dbReference>
<dbReference type="NCBIfam" id="NF005927">
    <property type="entry name" value="PRK07942.1"/>
    <property type="match status" value="1"/>
</dbReference>
<evidence type="ECO:0000256" key="3">
    <source>
        <dbReference type="ARBA" id="ARBA00022839"/>
    </source>
</evidence>
<dbReference type="GO" id="GO:0005829">
    <property type="term" value="C:cytosol"/>
    <property type="evidence" value="ECO:0007669"/>
    <property type="project" value="TreeGrafter"/>
</dbReference>
<accession>A0A9W6P5A7</accession>
<evidence type="ECO:0000313" key="6">
    <source>
        <dbReference type="Proteomes" id="UP001165092"/>
    </source>
</evidence>
<dbReference type="RefSeq" id="WP_285758388.1">
    <property type="nucleotide sequence ID" value="NZ_BSQG01000002.1"/>
</dbReference>
<dbReference type="PANTHER" id="PTHR30231:SF4">
    <property type="entry name" value="PROTEIN NEN2"/>
    <property type="match status" value="1"/>
</dbReference>
<dbReference type="Proteomes" id="UP001165092">
    <property type="component" value="Unassembled WGS sequence"/>
</dbReference>
<dbReference type="Pfam" id="PF00929">
    <property type="entry name" value="RNase_T"/>
    <property type="match status" value="1"/>
</dbReference>